<sequence>MRQKGLIISYLWTMLSDRLLDFGEDLQLWEERNLDKRFQVVCDPTNCGCNFSLFQPMVFNLYLRCWERSDGYLGLPDNLLIVASFGCSPKNIDRLFPSFHDFLMATAICTASDTSLLMTQWFIPR</sequence>
<keyword evidence="2" id="KW-1185">Reference proteome</keyword>
<dbReference type="AlphaFoldDB" id="A0A4Z0V5E5"/>
<name>A0A4Z0V5E5_9BACT</name>
<accession>A0A4Z0V5E5</accession>
<gene>
    <name evidence="1" type="ORF">EZ315_12745</name>
</gene>
<reference evidence="1 2" key="1">
    <citation type="submission" date="2019-02" db="EMBL/GenBank/DDBJ databases">
        <title>Isolation and identification of novel species under the genus Muribaculum.</title>
        <authorList>
            <person name="Miyake S."/>
            <person name="Ding Y."/>
            <person name="Low A."/>
            <person name="Soh M."/>
            <person name="Seedorf H."/>
        </authorList>
    </citation>
    <scope>NUCLEOTIDE SEQUENCE [LARGE SCALE GENOMIC DNA]</scope>
    <source>
        <strain evidence="1 2">TLL-A3</strain>
    </source>
</reference>
<protein>
    <submittedName>
        <fullName evidence="1">Uncharacterized protein</fullName>
    </submittedName>
</protein>
<proteinExistence type="predicted"/>
<dbReference type="GeneID" id="82150661"/>
<dbReference type="RefSeq" id="WP_135472408.1">
    <property type="nucleotide sequence ID" value="NZ_CASJPC010000010.1"/>
</dbReference>
<evidence type="ECO:0000313" key="2">
    <source>
        <dbReference type="Proteomes" id="UP000297635"/>
    </source>
</evidence>
<dbReference type="EMBL" id="SJSA01000002">
    <property type="protein sequence ID" value="TGG36695.1"/>
    <property type="molecule type" value="Genomic_DNA"/>
</dbReference>
<evidence type="ECO:0000313" key="1">
    <source>
        <dbReference type="EMBL" id="TGG36695.1"/>
    </source>
</evidence>
<organism evidence="1 2">
    <name type="scientific">Duncaniella freteri</name>
    <dbReference type="NCBI Taxonomy" id="2530391"/>
    <lineage>
        <taxon>Bacteria</taxon>
        <taxon>Pseudomonadati</taxon>
        <taxon>Bacteroidota</taxon>
        <taxon>Bacteroidia</taxon>
        <taxon>Bacteroidales</taxon>
        <taxon>Muribaculaceae</taxon>
        <taxon>Duncaniella</taxon>
    </lineage>
</organism>
<comment type="caution">
    <text evidence="1">The sequence shown here is derived from an EMBL/GenBank/DDBJ whole genome shotgun (WGS) entry which is preliminary data.</text>
</comment>
<dbReference type="Proteomes" id="UP000297635">
    <property type="component" value="Unassembled WGS sequence"/>
</dbReference>